<feature type="domain" description="Plasmodium falciparum erythrocyte membrane protein-1 N-terminal segment" evidence="3">
    <location>
        <begin position="13"/>
        <end position="47"/>
    </location>
</feature>
<dbReference type="FunFam" id="1.20.1310.20:FF:000001">
    <property type="entry name" value="Erythrocyte membrane protein 1, PfEMP1"/>
    <property type="match status" value="1"/>
</dbReference>
<dbReference type="Gene3D" id="1.20.58.830">
    <property type="match status" value="1"/>
</dbReference>
<dbReference type="InterPro" id="IPR008602">
    <property type="entry name" value="Duffy-antigen-binding"/>
</dbReference>
<dbReference type="GO" id="GO:0046789">
    <property type="term" value="F:host cell surface receptor binding"/>
    <property type="evidence" value="ECO:0007669"/>
    <property type="project" value="InterPro"/>
</dbReference>
<proteinExistence type="predicted"/>
<evidence type="ECO:0000313" key="6">
    <source>
        <dbReference type="Proteomes" id="UP000019114"/>
    </source>
</evidence>
<dbReference type="Proteomes" id="UP000019114">
    <property type="component" value="Unassembled WGS sequence"/>
</dbReference>
<dbReference type="OrthoDB" id="10572144at2759"/>
<dbReference type="AlphaFoldDB" id="W4I8Y9"/>
<organism evidence="5 6">
    <name type="scientific">Plasmodium falciparum NF135/5.C10</name>
    <dbReference type="NCBI Taxonomy" id="1036726"/>
    <lineage>
        <taxon>Eukaryota</taxon>
        <taxon>Sar</taxon>
        <taxon>Alveolata</taxon>
        <taxon>Apicomplexa</taxon>
        <taxon>Aconoidasida</taxon>
        <taxon>Haemosporida</taxon>
        <taxon>Plasmodiidae</taxon>
        <taxon>Plasmodium</taxon>
        <taxon>Plasmodium (Laverania)</taxon>
    </lineage>
</organism>
<evidence type="ECO:0000259" key="1">
    <source>
        <dbReference type="Pfam" id="PF03011"/>
    </source>
</evidence>
<dbReference type="Pfam" id="PF15447">
    <property type="entry name" value="NTS"/>
    <property type="match status" value="1"/>
</dbReference>
<evidence type="ECO:0008006" key="7">
    <source>
        <dbReference type="Google" id="ProtNLM"/>
    </source>
</evidence>
<dbReference type="InterPro" id="IPR054595">
    <property type="entry name" value="DBL_C"/>
</dbReference>
<dbReference type="GO" id="GO:0016020">
    <property type="term" value="C:membrane"/>
    <property type="evidence" value="ECO:0007669"/>
    <property type="project" value="InterPro"/>
</dbReference>
<gene>
    <name evidence="5" type="ORF">PFNF135_05495</name>
</gene>
<dbReference type="Gene3D" id="1.20.1310.20">
    <property type="entry name" value="Duffy-antigen binding domain"/>
    <property type="match status" value="1"/>
</dbReference>
<feature type="domain" description="Duffy-binding-like" evidence="4">
    <location>
        <begin position="309"/>
        <end position="462"/>
    </location>
</feature>
<dbReference type="Gene3D" id="1.20.58.1930">
    <property type="match status" value="1"/>
</dbReference>
<dbReference type="FunFam" id="1.20.58.830:FF:000003">
    <property type="entry name" value="Erythrocyte membrane protein 1, PfEMP1"/>
    <property type="match status" value="1"/>
</dbReference>
<evidence type="ECO:0000259" key="2">
    <source>
        <dbReference type="Pfam" id="PF05424"/>
    </source>
</evidence>
<name>W4I8Y9_PLAFA</name>
<feature type="domain" description="Duffy-binding-like" evidence="1">
    <location>
        <begin position="610"/>
        <end position="678"/>
    </location>
</feature>
<evidence type="ECO:0000259" key="4">
    <source>
        <dbReference type="Pfam" id="PF22672"/>
    </source>
</evidence>
<dbReference type="Pfam" id="PF22672">
    <property type="entry name" value="DBL_C"/>
    <property type="match status" value="1"/>
</dbReference>
<reference evidence="5 6" key="2">
    <citation type="submission" date="2013-02" db="EMBL/GenBank/DDBJ databases">
        <title>The Genome Sequence of Plasmodium falciparum NF135/5.C10.</title>
        <authorList>
            <consortium name="The Broad Institute Genome Sequencing Platform"/>
            <consortium name="The Broad Institute Genome Sequencing Center for Infectious Disease"/>
            <person name="Neafsey D."/>
            <person name="Cheeseman I."/>
            <person name="Volkman S."/>
            <person name="Adams J."/>
            <person name="Walker B."/>
            <person name="Young S.K."/>
            <person name="Zeng Q."/>
            <person name="Gargeya S."/>
            <person name="Fitzgerald M."/>
            <person name="Haas B."/>
            <person name="Abouelleil A."/>
            <person name="Alvarado L."/>
            <person name="Arachchi H.M."/>
            <person name="Berlin A.M."/>
            <person name="Chapman S.B."/>
            <person name="Dewar J."/>
            <person name="Goldberg J."/>
            <person name="Griggs A."/>
            <person name="Gujja S."/>
            <person name="Hansen M."/>
            <person name="Howarth C."/>
            <person name="Imamovic A."/>
            <person name="Larimer J."/>
            <person name="McCowan C."/>
            <person name="Murphy C."/>
            <person name="Neiman D."/>
            <person name="Pearson M."/>
            <person name="Priest M."/>
            <person name="Roberts A."/>
            <person name="Saif S."/>
            <person name="Shea T."/>
            <person name="Sisk P."/>
            <person name="Sykes S."/>
            <person name="Wortman J."/>
            <person name="Nusbaum C."/>
            <person name="Birren B."/>
        </authorList>
    </citation>
    <scope>NUCLEOTIDE SEQUENCE [LARGE SCALE GENOMIC DNA]</scope>
    <source>
        <strain evidence="5 6">NF135/5.C10</strain>
    </source>
</reference>
<reference evidence="5 6" key="1">
    <citation type="submission" date="2013-02" db="EMBL/GenBank/DDBJ databases">
        <title>The Genome Annotation of Plasmodium falciparum NF135/5.C10.</title>
        <authorList>
            <consortium name="The Broad Institute Genome Sequencing Platform"/>
            <consortium name="The Broad Institute Genome Sequencing Center for Infectious Disease"/>
            <person name="Neafsey D."/>
            <person name="Hoffman S."/>
            <person name="Volkman S."/>
            <person name="Rosenthal P."/>
            <person name="Walker B."/>
            <person name="Young S.K."/>
            <person name="Zeng Q."/>
            <person name="Gargeya S."/>
            <person name="Fitzgerald M."/>
            <person name="Haas B."/>
            <person name="Abouelleil A."/>
            <person name="Allen A.W."/>
            <person name="Alvarado L."/>
            <person name="Arachchi H.M."/>
            <person name="Berlin A.M."/>
            <person name="Chapman S.B."/>
            <person name="Gainer-Dewar J."/>
            <person name="Goldberg J."/>
            <person name="Griggs A."/>
            <person name="Gujja S."/>
            <person name="Hansen M."/>
            <person name="Howarth C."/>
            <person name="Imamovic A."/>
            <person name="Ireland A."/>
            <person name="Larimer J."/>
            <person name="McCowan C."/>
            <person name="Murphy C."/>
            <person name="Pearson M."/>
            <person name="Poon T.W."/>
            <person name="Priest M."/>
            <person name="Roberts A."/>
            <person name="Saif S."/>
            <person name="Shea T."/>
            <person name="Sisk P."/>
            <person name="Sykes S."/>
            <person name="Wortman J."/>
            <person name="Nusbaum C."/>
            <person name="Birren B."/>
        </authorList>
    </citation>
    <scope>NUCLEOTIDE SEQUENCE [LARGE SCALE GENOMIC DNA]</scope>
    <source>
        <strain evidence="5 6">NF135/5.C10</strain>
    </source>
</reference>
<feature type="non-terminal residue" evidence="5">
    <location>
        <position position="696"/>
    </location>
</feature>
<evidence type="ECO:0000259" key="3">
    <source>
        <dbReference type="Pfam" id="PF15447"/>
    </source>
</evidence>
<dbReference type="SUPFAM" id="SSF140924">
    <property type="entry name" value="Duffy binding domain-like"/>
    <property type="match status" value="2"/>
</dbReference>
<feature type="domain" description="Duffy-antigen binding" evidence="2">
    <location>
        <begin position="112"/>
        <end position="305"/>
    </location>
</feature>
<sequence>MAAGRGGGTKDESAKHVLDSIGEDVYKKVKDEAQKRSKGELKGFLTSTTIFGGEKVRTLDPCNLESEYTELIEANIKRHPCTNLKGNANEERFSDKIGGQCTDSKMRSGGIGACAPYRRLHLCDHNLESIDTTSTTKHDLLAEVCMAAKYEGETLTTQHGQHQVTNPGTASQLCTVLARSFADIGDIIRGKDLFYGNTQEKEKREDLENNLKKIFGKIHEGLTKANGVKDHYQDTTNYYQLREDWWTENRETVWKAITCKANGTYFHATCGESRSPSMTPSHCRCGNGDVTIVPTYFDYVPQFLRWFEEWAEDFCRLRKHKLQNAIQKCRGKNGKDKYCSGNGYDCEQTIRGDEHFVEGECHKCSVVCTPFVKWIDNQKLEFLKQKKKCRNEIPSSKRQKRSIRSGSDGNKYDGYEKNFYEQLKKSGYGTVNKFLQLLNNETTCTKNSDIEDGGQIDFKTVKSSSASDDGSNKTFYRTTYCEACPWCGAEKDNSRNGGWKAKDDKTCGEGRDYTNYKDTEIPILTGDKTKDDMVKKYNKFCNGNGGNGAPAAATGTATSGGKGEKGHQMEKWKCYYYKKNEDGSEDINFCVLQNNETGTSKKNSMHYNAFFWKWVHDMLMDSIEWRTQLGNCINKDKGKTCITGCKKKCDCFLKWVNEKKTEWTNIKKHFYKQEGFDNEGDKGIPVGGGFGFTHDF</sequence>
<dbReference type="InterPro" id="IPR029210">
    <property type="entry name" value="PfEMP1_NTS"/>
</dbReference>
<evidence type="ECO:0000313" key="5">
    <source>
        <dbReference type="EMBL" id="ETW40131.1"/>
    </source>
</evidence>
<dbReference type="Pfam" id="PF05424">
    <property type="entry name" value="Duffy_binding"/>
    <property type="match status" value="1"/>
</dbReference>
<accession>W4I8Y9</accession>
<protein>
    <recommendedName>
        <fullName evidence="7">Plasmodium falciparum erythrocyte membrane protein-1 N-terminal segment domain-containing protein</fullName>
    </recommendedName>
</protein>
<dbReference type="InterPro" id="IPR042202">
    <property type="entry name" value="Duffy-ag-bd_sf"/>
</dbReference>
<dbReference type="InterPro" id="IPR004258">
    <property type="entry name" value="DBL"/>
</dbReference>
<dbReference type="EMBL" id="KI926112">
    <property type="protein sequence ID" value="ETW40131.1"/>
    <property type="molecule type" value="Genomic_DNA"/>
</dbReference>
<dbReference type="Pfam" id="PF03011">
    <property type="entry name" value="PFEMP"/>
    <property type="match status" value="1"/>
</dbReference>